<comment type="similarity">
    <text evidence="1 5 6">Belongs to the universal ribosomal protein uL5 family.</text>
</comment>
<keyword evidence="5" id="KW-0820">tRNA-binding</keyword>
<evidence type="ECO:0000313" key="10">
    <source>
        <dbReference type="Proteomes" id="UP000176451"/>
    </source>
</evidence>
<evidence type="ECO:0000256" key="5">
    <source>
        <dbReference type="HAMAP-Rule" id="MF_01333"/>
    </source>
</evidence>
<gene>
    <name evidence="5" type="primary">rplE</name>
    <name evidence="9" type="ORF">A3F08_00350</name>
</gene>
<dbReference type="InterPro" id="IPR031309">
    <property type="entry name" value="Ribosomal_uL5_C"/>
</dbReference>
<dbReference type="PIRSF" id="PIRSF002161">
    <property type="entry name" value="Ribosomal_L5"/>
    <property type="match status" value="1"/>
</dbReference>
<evidence type="ECO:0000256" key="2">
    <source>
        <dbReference type="ARBA" id="ARBA00022980"/>
    </source>
</evidence>
<name>A0A1F5EDH5_9BACT</name>
<dbReference type="EMBL" id="MEZV01000057">
    <property type="protein sequence ID" value="OGD65462.1"/>
    <property type="molecule type" value="Genomic_DNA"/>
</dbReference>
<keyword evidence="3 5" id="KW-0687">Ribonucleoprotein</keyword>
<evidence type="ECO:0000256" key="6">
    <source>
        <dbReference type="RuleBase" id="RU003930"/>
    </source>
</evidence>
<evidence type="ECO:0000256" key="4">
    <source>
        <dbReference type="ARBA" id="ARBA00035245"/>
    </source>
</evidence>
<dbReference type="Proteomes" id="UP000176451">
    <property type="component" value="Unassembled WGS sequence"/>
</dbReference>
<reference evidence="9 10" key="1">
    <citation type="journal article" date="2016" name="Nat. Commun.">
        <title>Thousands of microbial genomes shed light on interconnected biogeochemical processes in an aquifer system.</title>
        <authorList>
            <person name="Anantharaman K."/>
            <person name="Brown C.T."/>
            <person name="Hug L.A."/>
            <person name="Sharon I."/>
            <person name="Castelle C.J."/>
            <person name="Probst A.J."/>
            <person name="Thomas B.C."/>
            <person name="Singh A."/>
            <person name="Wilkins M.J."/>
            <person name="Karaoz U."/>
            <person name="Brodie E.L."/>
            <person name="Williams K.H."/>
            <person name="Hubbard S.S."/>
            <person name="Banfield J.F."/>
        </authorList>
    </citation>
    <scope>NUCLEOTIDE SEQUENCE [LARGE SCALE GENOMIC DNA]</scope>
</reference>
<sequence>MQLQELYKKEITGKLKEKLAIKNIMAVPKVVKVVVASGVGEAKENPKLIDIVSKDIMTITGQKPKITKAKKAISGFKIRQGDKIGLKVTLRHNKMYNFLERLSRIALPRIRDFRGLKMSGFDGRGNYTLGMKEQTIFPEIKYDKVEKTFGFQVGIVTTAKDDNDAKELLIALGFPFQKKEHNG</sequence>
<keyword evidence="2 5" id="KW-0689">Ribosomal protein</keyword>
<organism evidence="9 10">
    <name type="scientific">Candidatus Berkelbacteria bacterium RIFCSPHIGHO2_12_FULL_36_9</name>
    <dbReference type="NCBI Taxonomy" id="1797469"/>
    <lineage>
        <taxon>Bacteria</taxon>
        <taxon>Candidatus Berkelbacteria</taxon>
    </lineage>
</organism>
<dbReference type="STRING" id="1797469.A3F08_00350"/>
<dbReference type="InterPro" id="IPR031310">
    <property type="entry name" value="Ribosomal_uL5_N"/>
</dbReference>
<dbReference type="GO" id="GO:1990904">
    <property type="term" value="C:ribonucleoprotein complex"/>
    <property type="evidence" value="ECO:0007669"/>
    <property type="project" value="UniProtKB-KW"/>
</dbReference>
<dbReference type="InterPro" id="IPR002132">
    <property type="entry name" value="Ribosomal_uL5"/>
</dbReference>
<dbReference type="InterPro" id="IPR020930">
    <property type="entry name" value="Ribosomal_uL5_bac-type"/>
</dbReference>
<accession>A0A1F5EDH5</accession>
<evidence type="ECO:0000259" key="8">
    <source>
        <dbReference type="Pfam" id="PF00673"/>
    </source>
</evidence>
<dbReference type="AlphaFoldDB" id="A0A1F5EDH5"/>
<proteinExistence type="inferred from homology"/>
<dbReference type="GO" id="GO:0006412">
    <property type="term" value="P:translation"/>
    <property type="evidence" value="ECO:0007669"/>
    <property type="project" value="UniProtKB-UniRule"/>
</dbReference>
<keyword evidence="5" id="KW-0694">RNA-binding</keyword>
<evidence type="ECO:0000256" key="3">
    <source>
        <dbReference type="ARBA" id="ARBA00023274"/>
    </source>
</evidence>
<keyword evidence="5" id="KW-0699">rRNA-binding</keyword>
<dbReference type="Pfam" id="PF00281">
    <property type="entry name" value="Ribosomal_L5"/>
    <property type="match status" value="1"/>
</dbReference>
<dbReference type="SUPFAM" id="SSF55282">
    <property type="entry name" value="RL5-like"/>
    <property type="match status" value="1"/>
</dbReference>
<protein>
    <recommendedName>
        <fullName evidence="4 5">Large ribosomal subunit protein uL5</fullName>
    </recommendedName>
</protein>
<feature type="domain" description="Large ribosomal subunit protein uL5 N-terminal" evidence="7">
    <location>
        <begin position="23"/>
        <end position="79"/>
    </location>
</feature>
<dbReference type="GO" id="GO:0003735">
    <property type="term" value="F:structural constituent of ribosome"/>
    <property type="evidence" value="ECO:0007669"/>
    <property type="project" value="InterPro"/>
</dbReference>
<comment type="function">
    <text evidence="5">This is 1 of the proteins that bind and probably mediate the attachment of the 5S RNA into the large ribosomal subunit, where it forms part of the central protuberance. In the 70S ribosome it contacts protein S13 of the 30S subunit (bridge B1b), connecting the 2 subunits; this bridge is implicated in subunit movement. Contacts the P site tRNA; the 5S rRNA and some of its associated proteins might help stabilize positioning of ribosome-bound tRNAs.</text>
</comment>
<evidence type="ECO:0000313" key="9">
    <source>
        <dbReference type="EMBL" id="OGD65462.1"/>
    </source>
</evidence>
<dbReference type="InterPro" id="IPR022803">
    <property type="entry name" value="Ribosomal_uL5_dom_sf"/>
</dbReference>
<dbReference type="GO" id="GO:0019843">
    <property type="term" value="F:rRNA binding"/>
    <property type="evidence" value="ECO:0007669"/>
    <property type="project" value="UniProtKB-UniRule"/>
</dbReference>
<comment type="caution">
    <text evidence="9">The sequence shown here is derived from an EMBL/GenBank/DDBJ whole genome shotgun (WGS) entry which is preliminary data.</text>
</comment>
<dbReference type="GO" id="GO:0005840">
    <property type="term" value="C:ribosome"/>
    <property type="evidence" value="ECO:0007669"/>
    <property type="project" value="UniProtKB-KW"/>
</dbReference>
<feature type="domain" description="Large ribosomal subunit protein uL5 C-terminal" evidence="8">
    <location>
        <begin position="83"/>
        <end position="176"/>
    </location>
</feature>
<dbReference type="NCBIfam" id="NF000585">
    <property type="entry name" value="PRK00010.1"/>
    <property type="match status" value="1"/>
</dbReference>
<evidence type="ECO:0000256" key="1">
    <source>
        <dbReference type="ARBA" id="ARBA00008553"/>
    </source>
</evidence>
<dbReference type="GO" id="GO:0000049">
    <property type="term" value="F:tRNA binding"/>
    <property type="evidence" value="ECO:0007669"/>
    <property type="project" value="UniProtKB-UniRule"/>
</dbReference>
<dbReference type="Gene3D" id="3.30.1440.10">
    <property type="match status" value="1"/>
</dbReference>
<comment type="subunit">
    <text evidence="5">Part of the 50S ribosomal subunit; part of the 5S rRNA/L5/L18/L25 subcomplex. Contacts the 5S rRNA and the P site tRNA. Forms a bridge to the 30S subunit in the 70S ribosome.</text>
</comment>
<dbReference type="PANTHER" id="PTHR11994">
    <property type="entry name" value="60S RIBOSOMAL PROTEIN L11-RELATED"/>
    <property type="match status" value="1"/>
</dbReference>
<dbReference type="FunFam" id="3.30.1440.10:FF:000001">
    <property type="entry name" value="50S ribosomal protein L5"/>
    <property type="match status" value="1"/>
</dbReference>
<evidence type="ECO:0000259" key="7">
    <source>
        <dbReference type="Pfam" id="PF00281"/>
    </source>
</evidence>
<dbReference type="Pfam" id="PF00673">
    <property type="entry name" value="Ribosomal_L5_C"/>
    <property type="match status" value="1"/>
</dbReference>
<dbReference type="HAMAP" id="MF_01333_B">
    <property type="entry name" value="Ribosomal_uL5_B"/>
    <property type="match status" value="1"/>
</dbReference>